<dbReference type="Gene3D" id="2.60.40.10">
    <property type="entry name" value="Immunoglobulins"/>
    <property type="match status" value="1"/>
</dbReference>
<dbReference type="PANTHER" id="PTHR37833:SF1">
    <property type="entry name" value="SIGNAL PEPTIDE PROTEIN"/>
    <property type="match status" value="1"/>
</dbReference>
<organism evidence="1">
    <name type="scientific">hydrothermal vent metagenome</name>
    <dbReference type="NCBI Taxonomy" id="652676"/>
    <lineage>
        <taxon>unclassified sequences</taxon>
        <taxon>metagenomes</taxon>
        <taxon>ecological metagenomes</taxon>
    </lineage>
</organism>
<gene>
    <name evidence="1" type="ORF">MNBD_BACTEROID01-1325</name>
</gene>
<name>A0A3B0U756_9ZZZZ</name>
<evidence type="ECO:0000313" key="1">
    <source>
        <dbReference type="EMBL" id="VAW21347.1"/>
    </source>
</evidence>
<dbReference type="EMBL" id="UOEP01000142">
    <property type="protein sequence ID" value="VAW21347.1"/>
    <property type="molecule type" value="Genomic_DNA"/>
</dbReference>
<dbReference type="AlphaFoldDB" id="A0A3B0U756"/>
<reference evidence="1" key="1">
    <citation type="submission" date="2018-06" db="EMBL/GenBank/DDBJ databases">
        <authorList>
            <person name="Zhirakovskaya E."/>
        </authorList>
    </citation>
    <scope>NUCLEOTIDE SEQUENCE</scope>
</reference>
<dbReference type="InterPro" id="IPR011467">
    <property type="entry name" value="DUF1573"/>
</dbReference>
<protein>
    <recommendedName>
        <fullName evidence="2">DUF1573 domain-containing protein</fullName>
    </recommendedName>
</protein>
<accession>A0A3B0U756</accession>
<sequence>MKKIILTVCVLIVGIISLFAQIPHKSTQDSIVFDKTVNDYGTIIQGSDGNCEFTFYNKGKIPLILFNVRSSCGCTVPSWPKQPIEPGKTGSIEVKYDTKRIGAFSKSITVYSNAINPTVILRIKGNVTAKQ</sequence>
<proteinExistence type="predicted"/>
<evidence type="ECO:0008006" key="2">
    <source>
        <dbReference type="Google" id="ProtNLM"/>
    </source>
</evidence>
<dbReference type="InterPro" id="IPR013783">
    <property type="entry name" value="Ig-like_fold"/>
</dbReference>
<dbReference type="Pfam" id="PF07610">
    <property type="entry name" value="DUF1573"/>
    <property type="match status" value="1"/>
</dbReference>
<dbReference type="PANTHER" id="PTHR37833">
    <property type="entry name" value="LIPOPROTEIN-RELATED"/>
    <property type="match status" value="1"/>
</dbReference>